<organism evidence="1 2">
    <name type="scientific">Solicola gregarius</name>
    <dbReference type="NCBI Taxonomy" id="2908642"/>
    <lineage>
        <taxon>Bacteria</taxon>
        <taxon>Bacillati</taxon>
        <taxon>Actinomycetota</taxon>
        <taxon>Actinomycetes</taxon>
        <taxon>Propionibacteriales</taxon>
        <taxon>Nocardioidaceae</taxon>
        <taxon>Solicola</taxon>
    </lineage>
</organism>
<proteinExistence type="predicted"/>
<dbReference type="Proteomes" id="UP001164390">
    <property type="component" value="Chromosome"/>
</dbReference>
<accession>A0AA46TLX2</accession>
<name>A0AA46TLX2_9ACTN</name>
<keyword evidence="2" id="KW-1185">Reference proteome</keyword>
<evidence type="ECO:0000313" key="1">
    <source>
        <dbReference type="EMBL" id="UYM07701.1"/>
    </source>
</evidence>
<dbReference type="AlphaFoldDB" id="A0AA46TLX2"/>
<reference evidence="1" key="1">
    <citation type="submission" date="2022-01" db="EMBL/GenBank/DDBJ databases">
        <title>Nocardioidaceae gen. sp. A5X3R13.</title>
        <authorList>
            <person name="Lopez Marin M.A."/>
            <person name="Uhlik O."/>
        </authorList>
    </citation>
    <scope>NUCLEOTIDE SEQUENCE</scope>
    <source>
        <strain evidence="1">A5X3R13</strain>
    </source>
</reference>
<sequence>MSVLEHKSSLGSVIEFHRARLVALDNWGAAQEALCVSDDPVRSISRALGITSLGAHSVIAMLRGQRPERSVVEREVRRLERLEVVARKHDDVRRRWAVARTGARHALV</sequence>
<evidence type="ECO:0000313" key="2">
    <source>
        <dbReference type="Proteomes" id="UP001164390"/>
    </source>
</evidence>
<dbReference type="RefSeq" id="WP_271636675.1">
    <property type="nucleotide sequence ID" value="NZ_CP094970.1"/>
</dbReference>
<dbReference type="EMBL" id="CP094970">
    <property type="protein sequence ID" value="UYM07701.1"/>
    <property type="molecule type" value="Genomic_DNA"/>
</dbReference>
<dbReference type="KEGG" id="sgrg:L0C25_11710"/>
<protein>
    <submittedName>
        <fullName evidence="1">Uncharacterized protein</fullName>
    </submittedName>
</protein>
<gene>
    <name evidence="1" type="ORF">L0C25_11710</name>
</gene>